<protein>
    <submittedName>
        <fullName evidence="1">Uncharacterized protein</fullName>
    </submittedName>
</protein>
<proteinExistence type="predicted"/>
<gene>
    <name evidence="1" type="ORF">HID58_028522</name>
</gene>
<comment type="caution">
    <text evidence="1">The sequence shown here is derived from an EMBL/GenBank/DDBJ whole genome shotgun (WGS) entry which is preliminary data.</text>
</comment>
<keyword evidence="2" id="KW-1185">Reference proteome</keyword>
<dbReference type="Proteomes" id="UP000824890">
    <property type="component" value="Unassembled WGS sequence"/>
</dbReference>
<evidence type="ECO:0000313" key="1">
    <source>
        <dbReference type="EMBL" id="KAH0914076.1"/>
    </source>
</evidence>
<sequence length="107" mass="12707">MANTTAFFRSEVWAVLIRCRGQTASILEARNVKRGGEPMWMDLLMVDVNAGCSSTLLLVLIQLHRTFRSEIETERHHWVAKYHERKTKKVKRYHRFFCVLQRDWQGD</sequence>
<evidence type="ECO:0000313" key="2">
    <source>
        <dbReference type="Proteomes" id="UP000824890"/>
    </source>
</evidence>
<name>A0ABQ8CCI8_BRANA</name>
<accession>A0ABQ8CCI8</accession>
<organism evidence="1 2">
    <name type="scientific">Brassica napus</name>
    <name type="common">Rape</name>
    <dbReference type="NCBI Taxonomy" id="3708"/>
    <lineage>
        <taxon>Eukaryota</taxon>
        <taxon>Viridiplantae</taxon>
        <taxon>Streptophyta</taxon>
        <taxon>Embryophyta</taxon>
        <taxon>Tracheophyta</taxon>
        <taxon>Spermatophyta</taxon>
        <taxon>Magnoliopsida</taxon>
        <taxon>eudicotyledons</taxon>
        <taxon>Gunneridae</taxon>
        <taxon>Pentapetalae</taxon>
        <taxon>rosids</taxon>
        <taxon>malvids</taxon>
        <taxon>Brassicales</taxon>
        <taxon>Brassicaceae</taxon>
        <taxon>Brassiceae</taxon>
        <taxon>Brassica</taxon>
    </lineage>
</organism>
<reference evidence="1 2" key="1">
    <citation type="submission" date="2021-05" db="EMBL/GenBank/DDBJ databases">
        <title>Genome Assembly of Synthetic Allotetraploid Brassica napus Reveals Homoeologous Exchanges between Subgenomes.</title>
        <authorList>
            <person name="Davis J.T."/>
        </authorList>
    </citation>
    <scope>NUCLEOTIDE SEQUENCE [LARGE SCALE GENOMIC DNA]</scope>
    <source>
        <strain evidence="2">cv. Da-Ae</strain>
        <tissue evidence="1">Seedling</tissue>
    </source>
</reference>
<dbReference type="EMBL" id="JAGKQM010000008">
    <property type="protein sequence ID" value="KAH0914076.1"/>
    <property type="molecule type" value="Genomic_DNA"/>
</dbReference>